<dbReference type="Proteomes" id="UP000233220">
    <property type="component" value="Unplaced"/>
</dbReference>
<name>A0A2K6SD84_SAIBB</name>
<proteinExistence type="predicted"/>
<dbReference type="AlphaFoldDB" id="A0A2K6SD84"/>
<reference evidence="1" key="1">
    <citation type="submission" date="2025-08" db="UniProtKB">
        <authorList>
            <consortium name="Ensembl"/>
        </authorList>
    </citation>
    <scope>IDENTIFICATION</scope>
</reference>
<dbReference type="GeneTree" id="ENSGT01150000287640"/>
<accession>A0A2K6SD84</accession>
<sequence length="103" mass="11128">LFTPDGDAASPALRSTSFLIVDSPASTSQVSEKILPKDSNIISCLSSSLPASPTDFGLASPTIMTSERQPFWAICLIWKYQLYSRGLPQKPGGRIDRQRSASP</sequence>
<dbReference type="OMA" id="TIMTSER"/>
<keyword evidence="2" id="KW-1185">Reference proteome</keyword>
<dbReference type="Ensembl" id="ENSSBOT00000021971.1">
    <property type="protein sequence ID" value="ENSSBOP00000005344.1"/>
    <property type="gene ID" value="ENSSBOG00000019510.1"/>
</dbReference>
<evidence type="ECO:0000313" key="2">
    <source>
        <dbReference type="Proteomes" id="UP000233220"/>
    </source>
</evidence>
<evidence type="ECO:0000313" key="1">
    <source>
        <dbReference type="Ensembl" id="ENSSBOP00000005344.1"/>
    </source>
</evidence>
<reference evidence="1" key="2">
    <citation type="submission" date="2025-09" db="UniProtKB">
        <authorList>
            <consortium name="Ensembl"/>
        </authorList>
    </citation>
    <scope>IDENTIFICATION</scope>
</reference>
<protein>
    <submittedName>
        <fullName evidence="1">Uncharacterized protein</fullName>
    </submittedName>
</protein>
<organism evidence="1 2">
    <name type="scientific">Saimiri boliviensis boliviensis</name>
    <name type="common">Bolivian squirrel monkey</name>
    <dbReference type="NCBI Taxonomy" id="39432"/>
    <lineage>
        <taxon>Eukaryota</taxon>
        <taxon>Metazoa</taxon>
        <taxon>Chordata</taxon>
        <taxon>Craniata</taxon>
        <taxon>Vertebrata</taxon>
        <taxon>Euteleostomi</taxon>
        <taxon>Mammalia</taxon>
        <taxon>Eutheria</taxon>
        <taxon>Euarchontoglires</taxon>
        <taxon>Primates</taxon>
        <taxon>Haplorrhini</taxon>
        <taxon>Platyrrhini</taxon>
        <taxon>Cebidae</taxon>
        <taxon>Saimiriinae</taxon>
        <taxon>Saimiri</taxon>
    </lineage>
</organism>